<dbReference type="EMBL" id="JBIBSM010000023">
    <property type="protein sequence ID" value="MFF8280546.1"/>
    <property type="molecule type" value="Genomic_DNA"/>
</dbReference>
<proteinExistence type="predicted"/>
<keyword evidence="4" id="KW-1185">Reference proteome</keyword>
<feature type="compositionally biased region" description="Pro residues" evidence="1">
    <location>
        <begin position="92"/>
        <end position="107"/>
    </location>
</feature>
<organism evidence="3 4">
    <name type="scientific">Streptomyces lateritius</name>
    <dbReference type="NCBI Taxonomy" id="67313"/>
    <lineage>
        <taxon>Bacteria</taxon>
        <taxon>Bacillati</taxon>
        <taxon>Actinomycetota</taxon>
        <taxon>Actinomycetes</taxon>
        <taxon>Kitasatosporales</taxon>
        <taxon>Streptomycetaceae</taxon>
        <taxon>Streptomyces</taxon>
    </lineage>
</organism>
<protein>
    <recommendedName>
        <fullName evidence="5">Secreted protein</fullName>
    </recommendedName>
</protein>
<gene>
    <name evidence="3" type="ORF">ACF05T_31420</name>
</gene>
<reference evidence="3 4" key="1">
    <citation type="submission" date="2024-10" db="EMBL/GenBank/DDBJ databases">
        <title>The Natural Products Discovery Center: Release of the First 8490 Sequenced Strains for Exploring Actinobacteria Biosynthetic Diversity.</title>
        <authorList>
            <person name="Kalkreuter E."/>
            <person name="Kautsar S.A."/>
            <person name="Yang D."/>
            <person name="Bader C.D."/>
            <person name="Teijaro C.N."/>
            <person name="Fluegel L."/>
            <person name="Davis C.M."/>
            <person name="Simpson J.R."/>
            <person name="Lauterbach L."/>
            <person name="Steele A.D."/>
            <person name="Gui C."/>
            <person name="Meng S."/>
            <person name="Li G."/>
            <person name="Viehrig K."/>
            <person name="Ye F."/>
            <person name="Su P."/>
            <person name="Kiefer A.F."/>
            <person name="Nichols A."/>
            <person name="Cepeda A.J."/>
            <person name="Yan W."/>
            <person name="Fan B."/>
            <person name="Jiang Y."/>
            <person name="Adhikari A."/>
            <person name="Zheng C.-J."/>
            <person name="Schuster L."/>
            <person name="Cowan T.M."/>
            <person name="Smanski M.J."/>
            <person name="Chevrette M.G."/>
            <person name="De Carvalho L.P.S."/>
            <person name="Shen B."/>
        </authorList>
    </citation>
    <scope>NUCLEOTIDE SEQUENCE [LARGE SCALE GENOMIC DNA]</scope>
    <source>
        <strain evidence="3 4">NPDC015755</strain>
    </source>
</reference>
<name>A0ABW6YKZ8_9ACTN</name>
<evidence type="ECO:0000256" key="1">
    <source>
        <dbReference type="SAM" id="MobiDB-lite"/>
    </source>
</evidence>
<dbReference type="Proteomes" id="UP001603013">
    <property type="component" value="Unassembled WGS sequence"/>
</dbReference>
<evidence type="ECO:0000256" key="2">
    <source>
        <dbReference type="SAM" id="SignalP"/>
    </source>
</evidence>
<feature type="region of interest" description="Disordered" evidence="1">
    <location>
        <begin position="40"/>
        <end position="115"/>
    </location>
</feature>
<evidence type="ECO:0000313" key="3">
    <source>
        <dbReference type="EMBL" id="MFF8280546.1"/>
    </source>
</evidence>
<keyword evidence="2" id="KW-0732">Signal</keyword>
<comment type="caution">
    <text evidence="3">The sequence shown here is derived from an EMBL/GenBank/DDBJ whole genome shotgun (WGS) entry which is preliminary data.</text>
</comment>
<feature type="chain" id="PRO_5046166449" description="Secreted protein" evidence="2">
    <location>
        <begin position="30"/>
        <end position="115"/>
    </location>
</feature>
<accession>A0ABW6YKZ8</accession>
<feature type="signal peptide" evidence="2">
    <location>
        <begin position="1"/>
        <end position="29"/>
    </location>
</feature>
<evidence type="ECO:0000313" key="4">
    <source>
        <dbReference type="Proteomes" id="UP001603013"/>
    </source>
</evidence>
<sequence length="115" mass="11146">MSRIARASAAFAALLGVVLGLLVCGGTVAAPSPAAVVVDAGAPPGCGQGHPSEGAASPAVPPRPYGNGGGELPPAPVRGAGEDVRHLLTGPAPEPEPEPPGLVPPSPMELSILRV</sequence>
<dbReference type="RefSeq" id="WP_391937358.1">
    <property type="nucleotide sequence ID" value="NZ_JBIBSM010000023.1"/>
</dbReference>
<evidence type="ECO:0008006" key="5">
    <source>
        <dbReference type="Google" id="ProtNLM"/>
    </source>
</evidence>